<proteinExistence type="predicted"/>
<sequence>MSSILIEPILKWVALSPSISTLHKLTIHPTENSDAAGHAIDHFLEKVGNGLNDIDLQVFVPGYSPSLAASGLATIRLDVQIFEDTQHLEATLYALTYALSSITSQNLLKISLLLWFNAFDVGPAVPDFLQANPLASVFSRDVFSERAPAIHLGIEKHSDNWTTILDAAVAILPTLFKPWKEQGELTIRLPYGYRNKSKAIPEAGDSGVEDEDIEDLNEDHEDDGSDENDEDNPGDEEEEGSV</sequence>
<evidence type="ECO:0000256" key="1">
    <source>
        <dbReference type="SAM" id="MobiDB-lite"/>
    </source>
</evidence>
<name>A0A165RTK8_9APHY</name>
<accession>A0A165RTK8</accession>
<evidence type="ECO:0000313" key="2">
    <source>
        <dbReference type="EMBL" id="KZT71140.1"/>
    </source>
</evidence>
<feature type="compositionally biased region" description="Acidic residues" evidence="1">
    <location>
        <begin position="207"/>
        <end position="242"/>
    </location>
</feature>
<reference evidence="2 3" key="1">
    <citation type="journal article" date="2016" name="Mol. Biol. Evol.">
        <title>Comparative Genomics of Early-Diverging Mushroom-Forming Fungi Provides Insights into the Origins of Lignocellulose Decay Capabilities.</title>
        <authorList>
            <person name="Nagy L.G."/>
            <person name="Riley R."/>
            <person name="Tritt A."/>
            <person name="Adam C."/>
            <person name="Daum C."/>
            <person name="Floudas D."/>
            <person name="Sun H."/>
            <person name="Yadav J.S."/>
            <person name="Pangilinan J."/>
            <person name="Larsson K.H."/>
            <person name="Matsuura K."/>
            <person name="Barry K."/>
            <person name="Labutti K."/>
            <person name="Kuo R."/>
            <person name="Ohm R.A."/>
            <person name="Bhattacharya S.S."/>
            <person name="Shirouzu T."/>
            <person name="Yoshinaga Y."/>
            <person name="Martin F.M."/>
            <person name="Grigoriev I.V."/>
            <person name="Hibbett D.S."/>
        </authorList>
    </citation>
    <scope>NUCLEOTIDE SEQUENCE [LARGE SCALE GENOMIC DNA]</scope>
    <source>
        <strain evidence="2 3">L-15889</strain>
    </source>
</reference>
<keyword evidence="3" id="KW-1185">Reference proteome</keyword>
<gene>
    <name evidence="2" type="ORF">DAEQUDRAFT_764074</name>
</gene>
<organism evidence="2 3">
    <name type="scientific">Daedalea quercina L-15889</name>
    <dbReference type="NCBI Taxonomy" id="1314783"/>
    <lineage>
        <taxon>Eukaryota</taxon>
        <taxon>Fungi</taxon>
        <taxon>Dikarya</taxon>
        <taxon>Basidiomycota</taxon>
        <taxon>Agaricomycotina</taxon>
        <taxon>Agaricomycetes</taxon>
        <taxon>Polyporales</taxon>
        <taxon>Fomitopsis</taxon>
    </lineage>
</organism>
<evidence type="ECO:0000313" key="3">
    <source>
        <dbReference type="Proteomes" id="UP000076727"/>
    </source>
</evidence>
<feature type="region of interest" description="Disordered" evidence="1">
    <location>
        <begin position="197"/>
        <end position="242"/>
    </location>
</feature>
<dbReference type="AlphaFoldDB" id="A0A165RTK8"/>
<dbReference type="EMBL" id="KV429047">
    <property type="protein sequence ID" value="KZT71140.1"/>
    <property type="molecule type" value="Genomic_DNA"/>
</dbReference>
<dbReference type="Proteomes" id="UP000076727">
    <property type="component" value="Unassembled WGS sequence"/>
</dbReference>
<protein>
    <submittedName>
        <fullName evidence="2">Uncharacterized protein</fullName>
    </submittedName>
</protein>